<evidence type="ECO:0000256" key="2">
    <source>
        <dbReference type="ARBA" id="ARBA00008427"/>
    </source>
</evidence>
<dbReference type="EMBL" id="BSXW01000385">
    <property type="protein sequence ID" value="GMF20771.1"/>
    <property type="molecule type" value="Genomic_DNA"/>
</dbReference>
<keyword evidence="4" id="KW-0934">Plastid</keyword>
<dbReference type="FunFam" id="2.30.30.70:FF:000001">
    <property type="entry name" value="60S ribosomal protein L21"/>
    <property type="match status" value="1"/>
</dbReference>
<comment type="similarity">
    <text evidence="2">Belongs to the eukaryotic ribosomal protein eL21 family.</text>
</comment>
<evidence type="ECO:0000256" key="5">
    <source>
        <dbReference type="ARBA" id="ARBA00022980"/>
    </source>
</evidence>
<dbReference type="GO" id="GO:0009507">
    <property type="term" value="C:chloroplast"/>
    <property type="evidence" value="ECO:0007669"/>
    <property type="project" value="UniProtKB-SubCell"/>
</dbReference>
<dbReference type="Pfam" id="PF01157">
    <property type="entry name" value="Ribosomal_L21e"/>
    <property type="match status" value="1"/>
</dbReference>
<dbReference type="AlphaFoldDB" id="A0A9W6TVE1"/>
<dbReference type="GO" id="GO:0006412">
    <property type="term" value="P:translation"/>
    <property type="evidence" value="ECO:0007669"/>
    <property type="project" value="InterPro"/>
</dbReference>
<dbReference type="Gene3D" id="6.10.250.3260">
    <property type="match status" value="1"/>
</dbReference>
<dbReference type="InterPro" id="IPR018259">
    <property type="entry name" value="Ribosomal_eL21_CS"/>
</dbReference>
<accession>A0A9W6TVE1</accession>
<sequence>MSTYLRTFKVGDYVDIKANGAVQKGMPHKFYHGRTGRVYNVTKRAVGVRVNKVVGNRIIHKHINVRIEHVHQSKCRLGFLTRVKENELKKKEARATGVRAQIKRTPVQPKAAYTLKTKGSKPITMAAQPFVDLIAAMEPPMDDAAMEQYADVRDAPAAALEQALFSVWGSGCSHLTAFVTSQWLDNLEKTDPEGYKQFIATMQSQLQAAGLGPEGPGAPLLGDADAALFDMLKSSAGARGNPADASSAGSTRRCSAGQFWDWING</sequence>
<evidence type="ECO:0000256" key="3">
    <source>
        <dbReference type="ARBA" id="ARBA00022528"/>
    </source>
</evidence>
<keyword evidence="8" id="KW-1185">Reference proteome</keyword>
<evidence type="ECO:0000256" key="4">
    <source>
        <dbReference type="ARBA" id="ARBA00022640"/>
    </source>
</evidence>
<dbReference type="SUPFAM" id="SSF50104">
    <property type="entry name" value="Translation proteins SH3-like domain"/>
    <property type="match status" value="1"/>
</dbReference>
<dbReference type="InterPro" id="IPR036948">
    <property type="entry name" value="Ribosomal_eL21_sf"/>
</dbReference>
<dbReference type="InterPro" id="IPR008991">
    <property type="entry name" value="Translation_prot_SH3-like_sf"/>
</dbReference>
<dbReference type="GO" id="GO:0003735">
    <property type="term" value="F:structural constituent of ribosome"/>
    <property type="evidence" value="ECO:0007669"/>
    <property type="project" value="InterPro"/>
</dbReference>
<comment type="subcellular location">
    <subcellularLocation>
        <location evidence="1">Plastid</location>
        <location evidence="1">Chloroplast</location>
    </subcellularLocation>
</comment>
<comment type="caution">
    <text evidence="7">The sequence shown here is derived from an EMBL/GenBank/DDBJ whole genome shotgun (WGS) entry which is preliminary data.</text>
</comment>
<dbReference type="OrthoDB" id="1539250at2759"/>
<keyword evidence="6" id="KW-0687">Ribonucleoprotein</keyword>
<evidence type="ECO:0000256" key="6">
    <source>
        <dbReference type="ARBA" id="ARBA00023274"/>
    </source>
</evidence>
<dbReference type="FunFam" id="6.10.250.3260:FF:000001">
    <property type="entry name" value="60S ribosomal protein L21"/>
    <property type="match status" value="1"/>
</dbReference>
<name>A0A9W6TVE1_9STRA</name>
<organism evidence="7 8">
    <name type="scientific">Phytophthora lilii</name>
    <dbReference type="NCBI Taxonomy" id="2077276"/>
    <lineage>
        <taxon>Eukaryota</taxon>
        <taxon>Sar</taxon>
        <taxon>Stramenopiles</taxon>
        <taxon>Oomycota</taxon>
        <taxon>Peronosporomycetes</taxon>
        <taxon>Peronosporales</taxon>
        <taxon>Peronosporaceae</taxon>
        <taxon>Phytophthora</taxon>
    </lineage>
</organism>
<protein>
    <submittedName>
        <fullName evidence="7">Unnamed protein product</fullName>
    </submittedName>
</protein>
<dbReference type="PROSITE" id="PS01171">
    <property type="entry name" value="RIBOSOMAL_L21E"/>
    <property type="match status" value="1"/>
</dbReference>
<gene>
    <name evidence="7" type="ORF">Plil01_000812000</name>
</gene>
<evidence type="ECO:0000313" key="7">
    <source>
        <dbReference type="EMBL" id="GMF20771.1"/>
    </source>
</evidence>
<dbReference type="InterPro" id="IPR001147">
    <property type="entry name" value="Ribosomal_eL21"/>
</dbReference>
<evidence type="ECO:0000313" key="8">
    <source>
        <dbReference type="Proteomes" id="UP001165083"/>
    </source>
</evidence>
<dbReference type="GO" id="GO:0005840">
    <property type="term" value="C:ribosome"/>
    <property type="evidence" value="ECO:0007669"/>
    <property type="project" value="UniProtKB-KW"/>
</dbReference>
<keyword evidence="5" id="KW-0689">Ribosomal protein</keyword>
<reference evidence="7" key="1">
    <citation type="submission" date="2023-04" db="EMBL/GenBank/DDBJ databases">
        <title>Phytophthora lilii NBRC 32176.</title>
        <authorList>
            <person name="Ichikawa N."/>
            <person name="Sato H."/>
            <person name="Tonouchi N."/>
        </authorList>
    </citation>
    <scope>NUCLEOTIDE SEQUENCE</scope>
    <source>
        <strain evidence="7">NBRC 32176</strain>
    </source>
</reference>
<proteinExistence type="inferred from homology"/>
<dbReference type="Proteomes" id="UP001165083">
    <property type="component" value="Unassembled WGS sequence"/>
</dbReference>
<evidence type="ECO:0000256" key="1">
    <source>
        <dbReference type="ARBA" id="ARBA00004229"/>
    </source>
</evidence>
<keyword evidence="3" id="KW-0150">Chloroplast</keyword>
<dbReference type="PANTHER" id="PTHR20981">
    <property type="entry name" value="60S RIBOSOMAL PROTEIN L21"/>
    <property type="match status" value="1"/>
</dbReference>
<dbReference type="Gene3D" id="2.30.30.70">
    <property type="entry name" value="Ribosomal protein L21"/>
    <property type="match status" value="1"/>
</dbReference>
<dbReference type="GO" id="GO:1990904">
    <property type="term" value="C:ribonucleoprotein complex"/>
    <property type="evidence" value="ECO:0007669"/>
    <property type="project" value="UniProtKB-KW"/>
</dbReference>